<dbReference type="PANTHER" id="PTHR48111:SF73">
    <property type="entry name" value="ALKALINE PHOSPHATASE SYNTHESIS TRANSCRIPTIONAL REGULATORY PROTEIN PHOP"/>
    <property type="match status" value="1"/>
</dbReference>
<dbReference type="Gene3D" id="6.10.250.690">
    <property type="match status" value="1"/>
</dbReference>
<evidence type="ECO:0000256" key="1">
    <source>
        <dbReference type="ARBA" id="ARBA00018672"/>
    </source>
</evidence>
<dbReference type="EMBL" id="AP023321">
    <property type="protein sequence ID" value="BCI61058.1"/>
    <property type="molecule type" value="Genomic_DNA"/>
</dbReference>
<dbReference type="PANTHER" id="PTHR48111">
    <property type="entry name" value="REGULATOR OF RPOS"/>
    <property type="match status" value="1"/>
</dbReference>
<dbReference type="InterPro" id="IPR016032">
    <property type="entry name" value="Sig_transdc_resp-reg_C-effctor"/>
</dbReference>
<dbReference type="Gene3D" id="3.40.50.2300">
    <property type="match status" value="1"/>
</dbReference>
<dbReference type="SUPFAM" id="SSF46894">
    <property type="entry name" value="C-terminal effector domain of the bipartite response regulators"/>
    <property type="match status" value="1"/>
</dbReference>
<evidence type="ECO:0000259" key="8">
    <source>
        <dbReference type="PROSITE" id="PS50110"/>
    </source>
</evidence>
<dbReference type="InterPro" id="IPR001867">
    <property type="entry name" value="OmpR/PhoB-type_DNA-bd"/>
</dbReference>
<dbReference type="GO" id="GO:0000976">
    <property type="term" value="F:transcription cis-regulatory region binding"/>
    <property type="evidence" value="ECO:0007669"/>
    <property type="project" value="TreeGrafter"/>
</dbReference>
<evidence type="ECO:0000313" key="11">
    <source>
        <dbReference type="Proteomes" id="UP000593890"/>
    </source>
</evidence>
<dbReference type="PROSITE" id="PS50110">
    <property type="entry name" value="RESPONSE_REGULATORY"/>
    <property type="match status" value="1"/>
</dbReference>
<proteinExistence type="predicted"/>
<gene>
    <name evidence="10" type="ORF">C12CBH8_16970</name>
</gene>
<evidence type="ECO:0000256" key="6">
    <source>
        <dbReference type="PROSITE-ProRule" id="PRU00169"/>
    </source>
</evidence>
<dbReference type="KEGG" id="sman:C12CBH8_16970"/>
<dbReference type="SMART" id="SM00862">
    <property type="entry name" value="Trans_reg_C"/>
    <property type="match status" value="1"/>
</dbReference>
<dbReference type="PROSITE" id="PS51755">
    <property type="entry name" value="OMPR_PHOB"/>
    <property type="match status" value="1"/>
</dbReference>
<evidence type="ECO:0000256" key="7">
    <source>
        <dbReference type="PROSITE-ProRule" id="PRU01091"/>
    </source>
</evidence>
<organism evidence="10 11">
    <name type="scientific">Solibaculum mannosilyticum</name>
    <dbReference type="NCBI Taxonomy" id="2780922"/>
    <lineage>
        <taxon>Bacteria</taxon>
        <taxon>Bacillati</taxon>
        <taxon>Bacillota</taxon>
        <taxon>Clostridia</taxon>
        <taxon>Eubacteriales</taxon>
        <taxon>Oscillospiraceae</taxon>
        <taxon>Solibaculum</taxon>
    </lineage>
</organism>
<dbReference type="GO" id="GO:0005829">
    <property type="term" value="C:cytosol"/>
    <property type="evidence" value="ECO:0007669"/>
    <property type="project" value="TreeGrafter"/>
</dbReference>
<dbReference type="CDD" id="cd00383">
    <property type="entry name" value="trans_reg_C"/>
    <property type="match status" value="1"/>
</dbReference>
<keyword evidence="11" id="KW-1185">Reference proteome</keyword>
<dbReference type="GO" id="GO:0000156">
    <property type="term" value="F:phosphorelay response regulator activity"/>
    <property type="evidence" value="ECO:0007669"/>
    <property type="project" value="TreeGrafter"/>
</dbReference>
<evidence type="ECO:0000256" key="5">
    <source>
        <dbReference type="ARBA" id="ARBA00024867"/>
    </source>
</evidence>
<keyword evidence="3 7" id="KW-0238">DNA-binding</keyword>
<feature type="domain" description="Response regulatory" evidence="8">
    <location>
        <begin position="3"/>
        <end position="114"/>
    </location>
</feature>
<dbReference type="InterPro" id="IPR036388">
    <property type="entry name" value="WH-like_DNA-bd_sf"/>
</dbReference>
<dbReference type="GO" id="GO:0032993">
    <property type="term" value="C:protein-DNA complex"/>
    <property type="evidence" value="ECO:0007669"/>
    <property type="project" value="TreeGrafter"/>
</dbReference>
<feature type="domain" description="OmpR/PhoB-type" evidence="9">
    <location>
        <begin position="121"/>
        <end position="221"/>
    </location>
</feature>
<dbReference type="RefSeq" id="WP_215533032.1">
    <property type="nucleotide sequence ID" value="NZ_AP023321.1"/>
</dbReference>
<evidence type="ECO:0000313" key="10">
    <source>
        <dbReference type="EMBL" id="BCI61058.1"/>
    </source>
</evidence>
<dbReference type="InterPro" id="IPR039420">
    <property type="entry name" value="WalR-like"/>
</dbReference>
<feature type="modified residue" description="4-aspartylphosphate" evidence="6">
    <location>
        <position position="52"/>
    </location>
</feature>
<dbReference type="Pfam" id="PF00072">
    <property type="entry name" value="Response_reg"/>
    <property type="match status" value="1"/>
</dbReference>
<keyword evidence="6" id="KW-0597">Phosphoprotein</keyword>
<dbReference type="CDD" id="cd17574">
    <property type="entry name" value="REC_OmpR"/>
    <property type="match status" value="1"/>
</dbReference>
<dbReference type="InterPro" id="IPR011006">
    <property type="entry name" value="CheY-like_superfamily"/>
</dbReference>
<dbReference type="SUPFAM" id="SSF52172">
    <property type="entry name" value="CheY-like"/>
    <property type="match status" value="1"/>
</dbReference>
<name>A0A7I8D2L2_9FIRM</name>
<dbReference type="Gene3D" id="1.10.10.10">
    <property type="entry name" value="Winged helix-like DNA-binding domain superfamily/Winged helix DNA-binding domain"/>
    <property type="match status" value="1"/>
</dbReference>
<dbReference type="Pfam" id="PF00486">
    <property type="entry name" value="Trans_reg_C"/>
    <property type="match status" value="1"/>
</dbReference>
<dbReference type="Proteomes" id="UP000593890">
    <property type="component" value="Chromosome"/>
</dbReference>
<protein>
    <recommendedName>
        <fullName evidence="1">Stage 0 sporulation protein A homolog</fullName>
    </recommendedName>
</protein>
<comment type="function">
    <text evidence="5">May play the central regulatory role in sporulation. It may be an element of the effector pathway responsible for the activation of sporulation genes in response to nutritional stress. Spo0A may act in concert with spo0H (a sigma factor) to control the expression of some genes that are critical to the sporulation process.</text>
</comment>
<dbReference type="AlphaFoldDB" id="A0A7I8D2L2"/>
<sequence length="223" mass="25028">MEHILLVEDDCALAMGLVYSIQQEGFEVTHCPDAKSAREAFASSPFDLALLDVMLPDGNGFDLCRRFHSSCPVILLTACDEEVNVVMGLDGGADDYITKPFRVRELISRMRAVLRRCKSTDDTLKAGALTLHPEHSCVTLKGQSIPLTAMELRLLSHLMRNKGQTLTRTQLLDKLWDNRGEFVDDNTLSVNIRRLREKLEENPNQPQTILTVRGVGYRLEASE</sequence>
<keyword evidence="4" id="KW-0804">Transcription</keyword>
<evidence type="ECO:0000256" key="4">
    <source>
        <dbReference type="ARBA" id="ARBA00023163"/>
    </source>
</evidence>
<evidence type="ECO:0000256" key="2">
    <source>
        <dbReference type="ARBA" id="ARBA00023015"/>
    </source>
</evidence>
<dbReference type="InterPro" id="IPR001789">
    <property type="entry name" value="Sig_transdc_resp-reg_receiver"/>
</dbReference>
<feature type="DNA-binding region" description="OmpR/PhoB-type" evidence="7">
    <location>
        <begin position="121"/>
        <end position="221"/>
    </location>
</feature>
<evidence type="ECO:0000256" key="3">
    <source>
        <dbReference type="ARBA" id="ARBA00023125"/>
    </source>
</evidence>
<dbReference type="GO" id="GO:0006355">
    <property type="term" value="P:regulation of DNA-templated transcription"/>
    <property type="evidence" value="ECO:0007669"/>
    <property type="project" value="InterPro"/>
</dbReference>
<dbReference type="SMART" id="SM00448">
    <property type="entry name" value="REC"/>
    <property type="match status" value="1"/>
</dbReference>
<keyword evidence="2" id="KW-0805">Transcription regulation</keyword>
<reference evidence="11" key="1">
    <citation type="submission" date="2020-07" db="EMBL/GenBank/DDBJ databases">
        <title>Complete genome sequencing of Clostridia bacterium strain 12CBH8.</title>
        <authorList>
            <person name="Sakamoto M."/>
            <person name="Murakami T."/>
            <person name="Mori H."/>
        </authorList>
    </citation>
    <scope>NUCLEOTIDE SEQUENCE [LARGE SCALE GENOMIC DNA]</scope>
    <source>
        <strain evidence="11">12CBH8</strain>
    </source>
</reference>
<evidence type="ECO:0000259" key="9">
    <source>
        <dbReference type="PROSITE" id="PS51755"/>
    </source>
</evidence>
<accession>A0A7I8D2L2</accession>